<proteinExistence type="inferred from homology"/>
<name>A0A1X6NJ85_PORUM</name>
<keyword evidence="7" id="KW-0547">Nucleotide-binding</keyword>
<feature type="region of interest" description="Disordered" evidence="12">
    <location>
        <begin position="406"/>
        <end position="478"/>
    </location>
</feature>
<dbReference type="Proteomes" id="UP000218209">
    <property type="component" value="Unassembled WGS sequence"/>
</dbReference>
<dbReference type="OrthoDB" id="6500128at2759"/>
<dbReference type="CDD" id="cd03249">
    <property type="entry name" value="ABC_MTABC3_MDL1_MDL2"/>
    <property type="match status" value="1"/>
</dbReference>
<reference evidence="16 17" key="1">
    <citation type="submission" date="2017-03" db="EMBL/GenBank/DDBJ databases">
        <title>WGS assembly of Porphyra umbilicalis.</title>
        <authorList>
            <person name="Brawley S.H."/>
            <person name="Blouin N.A."/>
            <person name="Ficko-Blean E."/>
            <person name="Wheeler G.L."/>
            <person name="Lohr M."/>
            <person name="Goodson H.V."/>
            <person name="Jenkins J.W."/>
            <person name="Blaby-Haas C.E."/>
            <person name="Helliwell K.E."/>
            <person name="Chan C."/>
            <person name="Marriage T."/>
            <person name="Bhattacharya D."/>
            <person name="Klein A.S."/>
            <person name="Badis Y."/>
            <person name="Brodie J."/>
            <person name="Cao Y."/>
            <person name="Collen J."/>
            <person name="Dittami S.M."/>
            <person name="Gachon C.M."/>
            <person name="Green B.R."/>
            <person name="Karpowicz S."/>
            <person name="Kim J.W."/>
            <person name="Kudahl U."/>
            <person name="Lin S."/>
            <person name="Michel G."/>
            <person name="Mittag M."/>
            <person name="Olson B.J."/>
            <person name="Pangilinan J."/>
            <person name="Peng Y."/>
            <person name="Qiu H."/>
            <person name="Shu S."/>
            <person name="Singer J.T."/>
            <person name="Smith A.G."/>
            <person name="Sprecher B.N."/>
            <person name="Wagner V."/>
            <person name="Wang W."/>
            <person name="Wang Z.-Y."/>
            <person name="Yan J."/>
            <person name="Yarish C."/>
            <person name="Zoeuner-Riek S."/>
            <person name="Zhuang Y."/>
            <person name="Zou Y."/>
            <person name="Lindquist E.A."/>
            <person name="Grimwood J."/>
            <person name="Barry K."/>
            <person name="Rokhsar D.S."/>
            <person name="Schmutz J."/>
            <person name="Stiller J.W."/>
            <person name="Grossman A.R."/>
            <person name="Prochnik S.E."/>
        </authorList>
    </citation>
    <scope>NUCLEOTIDE SEQUENCE [LARGE SCALE GENOMIC DNA]</scope>
    <source>
        <strain evidence="16">4086291</strain>
    </source>
</reference>
<feature type="transmembrane region" description="Helical" evidence="13">
    <location>
        <begin position="75"/>
        <end position="93"/>
    </location>
</feature>
<feature type="non-terminal residue" evidence="16">
    <location>
        <position position="577"/>
    </location>
</feature>
<feature type="domain" description="ABC transmembrane type-1" evidence="15">
    <location>
        <begin position="1"/>
        <end position="101"/>
    </location>
</feature>
<dbReference type="InterPro" id="IPR011527">
    <property type="entry name" value="ABC1_TM_dom"/>
</dbReference>
<comment type="similarity">
    <text evidence="2">Belongs to the ABC transporter superfamily. ABCB family. Multidrug resistance exporter (TC 3.A.1.201) subfamily.</text>
</comment>
<dbReference type="PANTHER" id="PTHR43394:SF27">
    <property type="entry name" value="ATP-DEPENDENT TRANSLOCASE ABCB1-LIKE"/>
    <property type="match status" value="1"/>
</dbReference>
<protein>
    <recommendedName>
        <fullName evidence="3">Probable ATP-dependent transporter ycf16</fullName>
    </recommendedName>
</protein>
<keyword evidence="9 13" id="KW-1133">Transmembrane helix</keyword>
<accession>A0A1X6NJ85</accession>
<dbReference type="FunFam" id="3.40.50.300:FF:000240">
    <property type="entry name" value="ABC transporter B family member 20"/>
    <property type="match status" value="1"/>
</dbReference>
<dbReference type="GO" id="GO:0005743">
    <property type="term" value="C:mitochondrial inner membrane"/>
    <property type="evidence" value="ECO:0007669"/>
    <property type="project" value="TreeGrafter"/>
</dbReference>
<evidence type="ECO:0000313" key="17">
    <source>
        <dbReference type="Proteomes" id="UP000218209"/>
    </source>
</evidence>
<dbReference type="InterPro" id="IPR003593">
    <property type="entry name" value="AAA+_ATPase"/>
</dbReference>
<keyword evidence="10 13" id="KW-0472">Membrane</keyword>
<keyword evidence="17" id="KW-1185">Reference proteome</keyword>
<dbReference type="Gene3D" id="3.40.50.300">
    <property type="entry name" value="P-loop containing nucleotide triphosphate hydrolases"/>
    <property type="match status" value="1"/>
</dbReference>
<dbReference type="SMART" id="SM00382">
    <property type="entry name" value="AAA"/>
    <property type="match status" value="1"/>
</dbReference>
<dbReference type="AlphaFoldDB" id="A0A1X6NJ85"/>
<dbReference type="InterPro" id="IPR017871">
    <property type="entry name" value="ABC_transporter-like_CS"/>
</dbReference>
<evidence type="ECO:0000259" key="14">
    <source>
        <dbReference type="PROSITE" id="PS50893"/>
    </source>
</evidence>
<keyword evidence="8" id="KW-0067">ATP-binding</keyword>
<dbReference type="InterPro" id="IPR039421">
    <property type="entry name" value="Type_1_exporter"/>
</dbReference>
<dbReference type="PANTHER" id="PTHR43394">
    <property type="entry name" value="ATP-DEPENDENT PERMEASE MDL1, MITOCHONDRIAL"/>
    <property type="match status" value="1"/>
</dbReference>
<keyword evidence="5 13" id="KW-0812">Transmembrane</keyword>
<dbReference type="Pfam" id="PF00005">
    <property type="entry name" value="ABC_tran"/>
    <property type="match status" value="1"/>
</dbReference>
<comment type="subcellular location">
    <subcellularLocation>
        <location evidence="1">Membrane</location>
        <topology evidence="1">Multi-pass membrane protein</topology>
    </subcellularLocation>
</comment>
<evidence type="ECO:0000256" key="6">
    <source>
        <dbReference type="ARBA" id="ARBA00022737"/>
    </source>
</evidence>
<evidence type="ECO:0000256" key="7">
    <source>
        <dbReference type="ARBA" id="ARBA00022741"/>
    </source>
</evidence>
<organism evidence="16 17">
    <name type="scientific">Porphyra umbilicalis</name>
    <name type="common">Purple laver</name>
    <name type="synonym">Red alga</name>
    <dbReference type="NCBI Taxonomy" id="2786"/>
    <lineage>
        <taxon>Eukaryota</taxon>
        <taxon>Rhodophyta</taxon>
        <taxon>Bangiophyceae</taxon>
        <taxon>Bangiales</taxon>
        <taxon>Bangiaceae</taxon>
        <taxon>Porphyra</taxon>
    </lineage>
</organism>
<dbReference type="SUPFAM" id="SSF52540">
    <property type="entry name" value="P-loop containing nucleoside triphosphate hydrolases"/>
    <property type="match status" value="1"/>
</dbReference>
<dbReference type="GO" id="GO:0016887">
    <property type="term" value="F:ATP hydrolysis activity"/>
    <property type="evidence" value="ECO:0007669"/>
    <property type="project" value="InterPro"/>
</dbReference>
<feature type="compositionally biased region" description="Low complexity" evidence="12">
    <location>
        <begin position="459"/>
        <end position="469"/>
    </location>
</feature>
<evidence type="ECO:0000313" key="16">
    <source>
        <dbReference type="EMBL" id="OSX68684.1"/>
    </source>
</evidence>
<dbReference type="GO" id="GO:0005524">
    <property type="term" value="F:ATP binding"/>
    <property type="evidence" value="ECO:0007669"/>
    <property type="project" value="UniProtKB-KW"/>
</dbReference>
<sequence length="577" mass="59851">ALALIRTVVAFGGEASEAAKYDRLLRRAAKDEERRAHLTGVSVVVCMAILMGVYALAFWFGNKEVRSGNFSSGDVVTVFFSIILAAMGLGQAAPGISAMHAARGAAPRVFDVIGQESAIDATDGVAGVVPPSVGGRMELRGVDFSYPTRPDRRVLHDMSVVVNKGQTLALVGPSGGGKSTIVRLLDRLYDVDEGAVELDGTDVRSLNVQWLRSQMGFVAQSPVLFAGTIRENIALGGGIEVVDELGPAGSGTRRRVIPRVVTDADVMTAARQANAYDFITALPDGFDTQVGGRGAQLSGGERQRVCIARALVGNPPILLADEATSSLDSASERAVNDALSRAAADRTTVVIAHRLSTVQAADAIAVVEGGNIVEIGSHRELVAKEGGRYRRMVELQTLTAGIVEERSSAGGEHRRRAAVSAAKGKADGVCPSADDLSDEDEEAAAPPPAADGSTGGDSSGTAAAASSPDGRPPSKPVVNLAEGKSLVARALRVNAREWPLLVAGLAGASASGAFWPVLALLYAKVLVLLGDTSPDASDRVNAYAGGFGLLGLSVALALYLQTAMLLTASERLTLKLR</sequence>
<keyword evidence="4" id="KW-0813">Transport</keyword>
<evidence type="ECO:0000259" key="15">
    <source>
        <dbReference type="PROSITE" id="PS50929"/>
    </source>
</evidence>
<feature type="transmembrane region" description="Helical" evidence="13">
    <location>
        <begin position="36"/>
        <end position="60"/>
    </location>
</feature>
<dbReference type="GO" id="GO:0015421">
    <property type="term" value="F:ABC-type oligopeptide transporter activity"/>
    <property type="evidence" value="ECO:0007669"/>
    <property type="project" value="TreeGrafter"/>
</dbReference>
<evidence type="ECO:0000256" key="13">
    <source>
        <dbReference type="SAM" id="Phobius"/>
    </source>
</evidence>
<evidence type="ECO:0000256" key="12">
    <source>
        <dbReference type="SAM" id="MobiDB-lite"/>
    </source>
</evidence>
<dbReference type="InterPro" id="IPR036640">
    <property type="entry name" value="ABC1_TM_sf"/>
</dbReference>
<evidence type="ECO:0000256" key="9">
    <source>
        <dbReference type="ARBA" id="ARBA00022989"/>
    </source>
</evidence>
<feature type="non-terminal residue" evidence="16">
    <location>
        <position position="1"/>
    </location>
</feature>
<evidence type="ECO:0000256" key="3">
    <source>
        <dbReference type="ARBA" id="ARBA00014334"/>
    </source>
</evidence>
<evidence type="ECO:0000256" key="5">
    <source>
        <dbReference type="ARBA" id="ARBA00022692"/>
    </source>
</evidence>
<dbReference type="Gene3D" id="1.20.1560.10">
    <property type="entry name" value="ABC transporter type 1, transmembrane domain"/>
    <property type="match status" value="2"/>
</dbReference>
<feature type="transmembrane region" description="Helical" evidence="13">
    <location>
        <begin position="543"/>
        <end position="568"/>
    </location>
</feature>
<keyword evidence="6" id="KW-0677">Repeat</keyword>
<evidence type="ECO:0000256" key="2">
    <source>
        <dbReference type="ARBA" id="ARBA00007577"/>
    </source>
</evidence>
<feature type="transmembrane region" description="Helical" evidence="13">
    <location>
        <begin position="498"/>
        <end position="523"/>
    </location>
</feature>
<evidence type="ECO:0000256" key="11">
    <source>
        <dbReference type="ARBA" id="ARBA00023180"/>
    </source>
</evidence>
<dbReference type="EMBL" id="KV920204">
    <property type="protein sequence ID" value="OSX68684.1"/>
    <property type="molecule type" value="Genomic_DNA"/>
</dbReference>
<dbReference type="InterPro" id="IPR003439">
    <property type="entry name" value="ABC_transporter-like_ATP-bd"/>
</dbReference>
<keyword evidence="11" id="KW-0325">Glycoprotein</keyword>
<evidence type="ECO:0000256" key="4">
    <source>
        <dbReference type="ARBA" id="ARBA00022448"/>
    </source>
</evidence>
<gene>
    <name evidence="16" type="ORF">BU14_2394s0001</name>
</gene>
<dbReference type="InterPro" id="IPR027417">
    <property type="entry name" value="P-loop_NTPase"/>
</dbReference>
<evidence type="ECO:0000256" key="1">
    <source>
        <dbReference type="ARBA" id="ARBA00004141"/>
    </source>
</evidence>
<dbReference type="PROSITE" id="PS50929">
    <property type="entry name" value="ABC_TM1F"/>
    <property type="match status" value="1"/>
</dbReference>
<dbReference type="PROSITE" id="PS50893">
    <property type="entry name" value="ABC_TRANSPORTER_2"/>
    <property type="match status" value="1"/>
</dbReference>
<dbReference type="Pfam" id="PF00664">
    <property type="entry name" value="ABC_membrane"/>
    <property type="match status" value="1"/>
</dbReference>
<dbReference type="PROSITE" id="PS00211">
    <property type="entry name" value="ABC_TRANSPORTER_1"/>
    <property type="match status" value="1"/>
</dbReference>
<evidence type="ECO:0000256" key="8">
    <source>
        <dbReference type="ARBA" id="ARBA00022840"/>
    </source>
</evidence>
<dbReference type="GO" id="GO:0090374">
    <property type="term" value="P:oligopeptide export from mitochondrion"/>
    <property type="evidence" value="ECO:0007669"/>
    <property type="project" value="TreeGrafter"/>
</dbReference>
<evidence type="ECO:0000256" key="10">
    <source>
        <dbReference type="ARBA" id="ARBA00023136"/>
    </source>
</evidence>
<dbReference type="SUPFAM" id="SSF90123">
    <property type="entry name" value="ABC transporter transmembrane region"/>
    <property type="match status" value="2"/>
</dbReference>
<feature type="domain" description="ABC transporter" evidence="14">
    <location>
        <begin position="139"/>
        <end position="394"/>
    </location>
</feature>